<feature type="domain" description="P/Homo B" evidence="4">
    <location>
        <begin position="14"/>
        <end position="199"/>
    </location>
</feature>
<evidence type="ECO:0000256" key="2">
    <source>
        <dbReference type="ARBA" id="ARBA00022801"/>
    </source>
</evidence>
<dbReference type="AlphaFoldDB" id="A0A934R8W6"/>
<name>A0A934R8W6_9BACT</name>
<accession>A0A934R8W6</accession>
<dbReference type="EMBL" id="JAENIK010000013">
    <property type="protein sequence ID" value="MBK1818068.1"/>
    <property type="molecule type" value="Genomic_DNA"/>
</dbReference>
<evidence type="ECO:0000256" key="3">
    <source>
        <dbReference type="SAM" id="SignalP"/>
    </source>
</evidence>
<keyword evidence="1" id="KW-0645">Protease</keyword>
<dbReference type="Proteomes" id="UP000600139">
    <property type="component" value="Unassembled WGS sequence"/>
</dbReference>
<sequence>MKSFLPLFACLLTASADAAVTIVRSSITSTIIPDYNFSGYTNAVTVTADSGDVPPLQEIYHITHVTVNLVFSDGWNGDLYVYLVHGDTMAMLLNRVGRENGVEDGSGSTGINITLDDNAPLDVHTLAPSSGPYAGTYASDGRLVDPDDVTGADPRTATLSDFIGDNPTGDWTLFVADVGFGNQSTLESWTLTVTAIPEPTVPMLLCAFTPLAILRRNRKP</sequence>
<keyword evidence="2" id="KW-0378">Hydrolase</keyword>
<dbReference type="Pfam" id="PF01483">
    <property type="entry name" value="P_proprotein"/>
    <property type="match status" value="1"/>
</dbReference>
<evidence type="ECO:0000313" key="5">
    <source>
        <dbReference type="EMBL" id="MBK1818068.1"/>
    </source>
</evidence>
<feature type="chain" id="PRO_5037969776" evidence="3">
    <location>
        <begin position="19"/>
        <end position="220"/>
    </location>
</feature>
<evidence type="ECO:0000259" key="4">
    <source>
        <dbReference type="PROSITE" id="PS51829"/>
    </source>
</evidence>
<gene>
    <name evidence="5" type="ORF">JIN84_20765</name>
</gene>
<dbReference type="SUPFAM" id="SSF49785">
    <property type="entry name" value="Galactose-binding domain-like"/>
    <property type="match status" value="1"/>
</dbReference>
<dbReference type="GO" id="GO:0004252">
    <property type="term" value="F:serine-type endopeptidase activity"/>
    <property type="evidence" value="ECO:0007669"/>
    <property type="project" value="InterPro"/>
</dbReference>
<dbReference type="InterPro" id="IPR002884">
    <property type="entry name" value="P_dom"/>
</dbReference>
<comment type="caution">
    <text evidence="5">The sequence shown here is derived from an EMBL/GenBank/DDBJ whole genome shotgun (WGS) entry which is preliminary data.</text>
</comment>
<reference evidence="5" key="1">
    <citation type="submission" date="2021-01" db="EMBL/GenBank/DDBJ databases">
        <title>Modified the classification status of verrucomicrobia.</title>
        <authorList>
            <person name="Feng X."/>
        </authorList>
    </citation>
    <scope>NUCLEOTIDE SEQUENCE</scope>
    <source>
        <strain evidence="5">JCM 18052</strain>
    </source>
</reference>
<evidence type="ECO:0000256" key="1">
    <source>
        <dbReference type="ARBA" id="ARBA00022670"/>
    </source>
</evidence>
<keyword evidence="6" id="KW-1185">Reference proteome</keyword>
<dbReference type="InterPro" id="IPR008979">
    <property type="entry name" value="Galactose-bd-like_sf"/>
</dbReference>
<evidence type="ECO:0000313" key="6">
    <source>
        <dbReference type="Proteomes" id="UP000600139"/>
    </source>
</evidence>
<organism evidence="5 6">
    <name type="scientific">Luteolibacter yonseiensis</name>
    <dbReference type="NCBI Taxonomy" id="1144680"/>
    <lineage>
        <taxon>Bacteria</taxon>
        <taxon>Pseudomonadati</taxon>
        <taxon>Verrucomicrobiota</taxon>
        <taxon>Verrucomicrobiia</taxon>
        <taxon>Verrucomicrobiales</taxon>
        <taxon>Verrucomicrobiaceae</taxon>
        <taxon>Luteolibacter</taxon>
    </lineage>
</organism>
<dbReference type="Gene3D" id="2.60.120.260">
    <property type="entry name" value="Galactose-binding domain-like"/>
    <property type="match status" value="1"/>
</dbReference>
<keyword evidence="3" id="KW-0732">Signal</keyword>
<dbReference type="RefSeq" id="WP_200353023.1">
    <property type="nucleotide sequence ID" value="NZ_BAABHZ010000002.1"/>
</dbReference>
<protein>
    <submittedName>
        <fullName evidence="5">Proprotein convertase P-domain-containing protein</fullName>
    </submittedName>
</protein>
<feature type="signal peptide" evidence="3">
    <location>
        <begin position="1"/>
        <end position="18"/>
    </location>
</feature>
<dbReference type="PROSITE" id="PS51829">
    <property type="entry name" value="P_HOMO_B"/>
    <property type="match status" value="1"/>
</dbReference>
<proteinExistence type="predicted"/>
<dbReference type="GO" id="GO:0006508">
    <property type="term" value="P:proteolysis"/>
    <property type="evidence" value="ECO:0007669"/>
    <property type="project" value="UniProtKB-KW"/>
</dbReference>